<gene>
    <name evidence="2" type="ORF">BHD05_06030</name>
</gene>
<dbReference type="GO" id="GO:0005975">
    <property type="term" value="P:carbohydrate metabolic process"/>
    <property type="evidence" value="ECO:0007669"/>
    <property type="project" value="InterPro"/>
</dbReference>
<dbReference type="Pfam" id="PF03190">
    <property type="entry name" value="Thioredox_DsbH"/>
    <property type="match status" value="1"/>
</dbReference>
<evidence type="ECO:0000313" key="3">
    <source>
        <dbReference type="Proteomes" id="UP000464507"/>
    </source>
</evidence>
<dbReference type="KEGG" id="mant:BHD05_06030"/>
<dbReference type="AlphaFoldDB" id="A0A7L5AFL5"/>
<dbReference type="InterPro" id="IPR004879">
    <property type="entry name" value="Ssp411-like_TRX"/>
</dbReference>
<reference evidence="2 3" key="1">
    <citation type="submission" date="2016-09" db="EMBL/GenBank/DDBJ databases">
        <title>Complete genome sequence of microbes from the polar regions.</title>
        <authorList>
            <person name="Liao L."/>
            <person name="Chen B."/>
        </authorList>
    </citation>
    <scope>NUCLEOTIDE SEQUENCE [LARGE SCALE GENOMIC DNA]</scope>
    <source>
        <strain evidence="2 3">ZS314</strain>
    </source>
</reference>
<dbReference type="PANTHER" id="PTHR42899:SF1">
    <property type="entry name" value="SPERMATOGENESIS-ASSOCIATED PROTEIN 20"/>
    <property type="match status" value="1"/>
</dbReference>
<dbReference type="InterPro" id="IPR024705">
    <property type="entry name" value="Ssp411"/>
</dbReference>
<feature type="domain" description="Spermatogenesis-associated protein 20-like TRX" evidence="1">
    <location>
        <begin position="3"/>
        <end position="163"/>
    </location>
</feature>
<dbReference type="SUPFAM" id="SSF48208">
    <property type="entry name" value="Six-hairpin glycosidases"/>
    <property type="match status" value="1"/>
</dbReference>
<dbReference type="InterPro" id="IPR036249">
    <property type="entry name" value="Thioredoxin-like_sf"/>
</dbReference>
<dbReference type="Gene3D" id="3.40.30.10">
    <property type="entry name" value="Glutaredoxin"/>
    <property type="match status" value="1"/>
</dbReference>
<proteinExistence type="predicted"/>
<accession>A0A7L5AFL5</accession>
<dbReference type="RefSeq" id="WP_161885641.1">
    <property type="nucleotide sequence ID" value="NZ_CP017146.1"/>
</dbReference>
<dbReference type="SUPFAM" id="SSF52833">
    <property type="entry name" value="Thioredoxin-like"/>
    <property type="match status" value="1"/>
</dbReference>
<evidence type="ECO:0000259" key="1">
    <source>
        <dbReference type="Pfam" id="PF03190"/>
    </source>
</evidence>
<dbReference type="OrthoDB" id="9762614at2"/>
<dbReference type="CDD" id="cd02955">
    <property type="entry name" value="SSP411"/>
    <property type="match status" value="1"/>
</dbReference>
<protein>
    <recommendedName>
        <fullName evidence="1">Spermatogenesis-associated protein 20-like TRX domain-containing protein</fullName>
    </recommendedName>
</protein>
<dbReference type="PIRSF" id="PIRSF006402">
    <property type="entry name" value="UCP006402_thioredoxin"/>
    <property type="match status" value="1"/>
</dbReference>
<evidence type="ECO:0000313" key="2">
    <source>
        <dbReference type="EMBL" id="QHO69273.1"/>
    </source>
</evidence>
<dbReference type="Proteomes" id="UP000464507">
    <property type="component" value="Chromosome"/>
</dbReference>
<name>A0A7L5AFL5_9MICO</name>
<keyword evidence="3" id="KW-1185">Reference proteome</keyword>
<organism evidence="2 3">
    <name type="scientific">Marisediminicola antarctica</name>
    <dbReference type="NCBI Taxonomy" id="674079"/>
    <lineage>
        <taxon>Bacteria</taxon>
        <taxon>Bacillati</taxon>
        <taxon>Actinomycetota</taxon>
        <taxon>Actinomycetes</taxon>
        <taxon>Micrococcales</taxon>
        <taxon>Microbacteriaceae</taxon>
        <taxon>Marisediminicola</taxon>
    </lineage>
</organism>
<dbReference type="EMBL" id="CP017146">
    <property type="protein sequence ID" value="QHO69273.1"/>
    <property type="molecule type" value="Genomic_DNA"/>
</dbReference>
<dbReference type="InterPro" id="IPR008928">
    <property type="entry name" value="6-hairpin_glycosidase_sf"/>
</dbReference>
<sequence>MVNSLVNAVSPYLRSHADNPVDWREWGPDAFAEAARRDVPVMVSIGYSTCHWCHVMARESFSDPEIASHLNENLVAIKVDREEYPDVDSSYLAAAGAFTGQLGWPLNVFVTPAGRAFYAGTYWPPKPAHGHPAFRQVLDAVIDAWQNRRDEVESNATMIAATLAEQSIPLAGNLPTPDAWAGVVSELVDYEDTQFGGFGGAPKFPVAPVLAFLLDRGSVGAPESADAAALAVRSLTAMAASALRDRVEGGFFRYSTMRDWVDPHYERMLYDNAVLLGAYSRMPGGLPIAEGIAQFLGSVMRVEGGGFASAQDSESTVDGERVEGGYYRLDAIGRAGQTPPALDAKVLTGWNGLAIEALADAGARHDRVDWLALARGAADYLIERHIRDDGTLVRASIGNRISPAKATLEDYGMFASALLRLAAATGQVSYAIVARDLVDASMSSDAAAGLGADDLGANDRAAADLAIVFHVPGGADPVLEAQGLTLEVDPSEGAYPSGLSAMATAAHTLHLLTADERYLRAANAAMELFAPLAVPRPISFGASLGVMTRLQAPGRQLVVVRGTDAGAAPIEAIARRWDQAGGIVAIVTTEQAGAFAEAGFELFDGRVARDGLATAYLCRDFVCSLPVVEAAELERQLADAG</sequence>
<dbReference type="PANTHER" id="PTHR42899">
    <property type="entry name" value="SPERMATOGENESIS-ASSOCIATED PROTEIN 20"/>
    <property type="match status" value="1"/>
</dbReference>